<organism evidence="1 2">
    <name type="scientific">Bacillus cereus</name>
    <dbReference type="NCBI Taxonomy" id="1396"/>
    <lineage>
        <taxon>Bacteria</taxon>
        <taxon>Bacillati</taxon>
        <taxon>Bacillota</taxon>
        <taxon>Bacilli</taxon>
        <taxon>Bacillales</taxon>
        <taxon>Bacillaceae</taxon>
        <taxon>Bacillus</taxon>
        <taxon>Bacillus cereus group</taxon>
    </lineage>
</organism>
<dbReference type="Proteomes" id="UP000075476">
    <property type="component" value="Unassembled WGS sequence"/>
</dbReference>
<dbReference type="EMBL" id="LOMO01000001">
    <property type="protein sequence ID" value="KXY51075.1"/>
    <property type="molecule type" value="Genomic_DNA"/>
</dbReference>
<sequence length="71" mass="8567">MNLIKKIHEKGYRLVLETEIHQKTKEVMYKCIVEALTKDEMNWKYIDTIKAKNLIELEVELSKWIEENENS</sequence>
<proteinExistence type="predicted"/>
<accession>A0A9X0MJZ0</accession>
<gene>
    <name evidence="1" type="ORF">AT268_31730</name>
</gene>
<dbReference type="RefSeq" id="WP_061662414.1">
    <property type="nucleotide sequence ID" value="NZ_LOMO01000001.1"/>
</dbReference>
<comment type="caution">
    <text evidence="1">The sequence shown here is derived from an EMBL/GenBank/DDBJ whole genome shotgun (WGS) entry which is preliminary data.</text>
</comment>
<reference evidence="1 2" key="1">
    <citation type="submission" date="2015-12" db="EMBL/GenBank/DDBJ databases">
        <title>Bacillus cereus Group isolate.</title>
        <authorList>
            <person name="Kovac J."/>
        </authorList>
    </citation>
    <scope>NUCLEOTIDE SEQUENCE [LARGE SCALE GENOMIC DNA]</scope>
    <source>
        <strain evidence="1 2">FSL K6-0073</strain>
    </source>
</reference>
<name>A0A9X0MJZ0_BACCE</name>
<evidence type="ECO:0000313" key="1">
    <source>
        <dbReference type="EMBL" id="KXY51075.1"/>
    </source>
</evidence>
<dbReference type="AlphaFoldDB" id="A0A9X0MJZ0"/>
<protein>
    <submittedName>
        <fullName evidence="1">Uncharacterized protein</fullName>
    </submittedName>
</protein>
<evidence type="ECO:0000313" key="2">
    <source>
        <dbReference type="Proteomes" id="UP000075476"/>
    </source>
</evidence>